<comment type="subcellular location">
    <subcellularLocation>
        <location evidence="2">Cytoplasm</location>
    </subcellularLocation>
</comment>
<protein>
    <recommendedName>
        <fullName evidence="5">1-(5-phosphoribosyl)-5-[(5-phosphoribosylamino)methylideneamino]imidazole-4-carboxamideisomerase</fullName>
        <ecNumber evidence="5">5.3.1.16</ecNumber>
    </recommendedName>
</protein>
<evidence type="ECO:0000256" key="2">
    <source>
        <dbReference type="ARBA" id="ARBA00004496"/>
    </source>
</evidence>
<dbReference type="PANTHER" id="PTHR43090:SF2">
    <property type="entry name" value="1-(5-PHOSPHORIBOSYL)-5-[(5-PHOSPHORIBOSYLAMINO)METHYLIDENEAMINO] IMIDAZOLE-4-CARBOXAMIDE ISOMERASE"/>
    <property type="match status" value="1"/>
</dbReference>
<dbReference type="InterPro" id="IPR023016">
    <property type="entry name" value="HisA/PriA"/>
</dbReference>
<gene>
    <name evidence="10" type="ORF">MNBD_NITROSPINAE05-74</name>
</gene>
<evidence type="ECO:0000256" key="1">
    <source>
        <dbReference type="ARBA" id="ARBA00000901"/>
    </source>
</evidence>
<dbReference type="SUPFAM" id="SSF51366">
    <property type="entry name" value="Ribulose-phoshate binding barrel"/>
    <property type="match status" value="1"/>
</dbReference>
<name>A0A3B1CQG9_9ZZZZ</name>
<evidence type="ECO:0000256" key="6">
    <source>
        <dbReference type="ARBA" id="ARBA00022490"/>
    </source>
</evidence>
<accession>A0A3B1CQG9</accession>
<reference evidence="10" key="1">
    <citation type="submission" date="2018-06" db="EMBL/GenBank/DDBJ databases">
        <authorList>
            <person name="Zhirakovskaya E."/>
        </authorList>
    </citation>
    <scope>NUCLEOTIDE SEQUENCE</scope>
</reference>
<evidence type="ECO:0000256" key="3">
    <source>
        <dbReference type="ARBA" id="ARBA00005133"/>
    </source>
</evidence>
<dbReference type="FunFam" id="3.20.20.70:FF:000009">
    <property type="entry name" value="1-(5-phosphoribosyl)-5-[(5-phosphoribosylamino)methylideneamino] imidazole-4-carboxamide isomerase"/>
    <property type="match status" value="1"/>
</dbReference>
<dbReference type="NCBIfam" id="NF010112">
    <property type="entry name" value="PRK13585.1"/>
    <property type="match status" value="1"/>
</dbReference>
<dbReference type="AlphaFoldDB" id="A0A3B1CQG9"/>
<comment type="pathway">
    <text evidence="3">Amino-acid biosynthesis; L-histidine biosynthesis; L-histidine from 5-phospho-alpha-D-ribose 1-diphosphate: step 4/9.</text>
</comment>
<comment type="catalytic activity">
    <reaction evidence="1">
        <text>1-(5-phospho-beta-D-ribosyl)-5-[(5-phospho-beta-D-ribosylamino)methylideneamino]imidazole-4-carboxamide = 5-[(5-phospho-1-deoxy-D-ribulos-1-ylimino)methylamino]-1-(5-phospho-beta-D-ribosyl)imidazole-4-carboxamide</text>
        <dbReference type="Rhea" id="RHEA:15469"/>
        <dbReference type="ChEBI" id="CHEBI:58435"/>
        <dbReference type="ChEBI" id="CHEBI:58525"/>
        <dbReference type="EC" id="5.3.1.16"/>
    </reaction>
</comment>
<proteinExistence type="inferred from homology"/>
<dbReference type="GO" id="GO:0000105">
    <property type="term" value="P:L-histidine biosynthetic process"/>
    <property type="evidence" value="ECO:0007669"/>
    <property type="project" value="UniProtKB-UniPathway"/>
</dbReference>
<dbReference type="InterPro" id="IPR006062">
    <property type="entry name" value="His_biosynth"/>
</dbReference>
<evidence type="ECO:0000256" key="5">
    <source>
        <dbReference type="ARBA" id="ARBA00012550"/>
    </source>
</evidence>
<dbReference type="HAMAP" id="MF_01014">
    <property type="entry name" value="HisA"/>
    <property type="match status" value="1"/>
</dbReference>
<dbReference type="InterPro" id="IPR013785">
    <property type="entry name" value="Aldolase_TIM"/>
</dbReference>
<evidence type="ECO:0000313" key="10">
    <source>
        <dbReference type="EMBL" id="VAX32359.1"/>
    </source>
</evidence>
<organism evidence="10">
    <name type="scientific">hydrothermal vent metagenome</name>
    <dbReference type="NCBI Taxonomy" id="652676"/>
    <lineage>
        <taxon>unclassified sequences</taxon>
        <taxon>metagenomes</taxon>
        <taxon>ecological metagenomes</taxon>
    </lineage>
</organism>
<dbReference type="NCBIfam" id="TIGR00007">
    <property type="entry name" value="1-(5-phosphoribosyl)-5-[(5-phosphoribosylamino)methylideneamino]imidazole-4-carboxamide isomerase"/>
    <property type="match status" value="1"/>
</dbReference>
<dbReference type="UniPathway" id="UPA00031">
    <property type="reaction ID" value="UER00009"/>
</dbReference>
<dbReference type="InterPro" id="IPR044524">
    <property type="entry name" value="Isoase_HisA-like"/>
</dbReference>
<dbReference type="GO" id="GO:0000162">
    <property type="term" value="P:L-tryptophan biosynthetic process"/>
    <property type="evidence" value="ECO:0007669"/>
    <property type="project" value="TreeGrafter"/>
</dbReference>
<keyword evidence="8" id="KW-0368">Histidine biosynthesis</keyword>
<keyword evidence="6" id="KW-0963">Cytoplasm</keyword>
<dbReference type="GO" id="GO:0003949">
    <property type="term" value="F:1-(5-phosphoribosyl)-5-[(5-phosphoribosylamino)methylideneamino]imidazole-4-carboxamide isomerase activity"/>
    <property type="evidence" value="ECO:0007669"/>
    <property type="project" value="UniProtKB-EC"/>
</dbReference>
<comment type="similarity">
    <text evidence="4">Belongs to the HisA/HisF family.</text>
</comment>
<dbReference type="EMBL" id="UOGG01000197">
    <property type="protein sequence ID" value="VAX32359.1"/>
    <property type="molecule type" value="Genomic_DNA"/>
</dbReference>
<evidence type="ECO:0000256" key="7">
    <source>
        <dbReference type="ARBA" id="ARBA00022605"/>
    </source>
</evidence>
<dbReference type="CDD" id="cd04732">
    <property type="entry name" value="HisA"/>
    <property type="match status" value="1"/>
</dbReference>
<dbReference type="GO" id="GO:0005737">
    <property type="term" value="C:cytoplasm"/>
    <property type="evidence" value="ECO:0007669"/>
    <property type="project" value="UniProtKB-SubCell"/>
</dbReference>
<dbReference type="Gene3D" id="3.20.20.70">
    <property type="entry name" value="Aldolase class I"/>
    <property type="match status" value="1"/>
</dbReference>
<dbReference type="PANTHER" id="PTHR43090">
    <property type="entry name" value="1-(5-PHOSPHORIBOSYL)-5-[(5-PHOSPHORIBOSYLAMINO)METHYLIDENEAMINO] IMIDAZOLE-4-CARBOXAMIDE ISOMERASE"/>
    <property type="match status" value="1"/>
</dbReference>
<dbReference type="Pfam" id="PF00977">
    <property type="entry name" value="His_biosynth"/>
    <property type="match status" value="1"/>
</dbReference>
<keyword evidence="7" id="KW-0028">Amino-acid biosynthesis</keyword>
<evidence type="ECO:0000256" key="8">
    <source>
        <dbReference type="ARBA" id="ARBA00023102"/>
    </source>
</evidence>
<keyword evidence="9 10" id="KW-0413">Isomerase</keyword>
<dbReference type="InterPro" id="IPR006063">
    <property type="entry name" value="HisA_bact_arch"/>
</dbReference>
<evidence type="ECO:0000256" key="4">
    <source>
        <dbReference type="ARBA" id="ARBA00009667"/>
    </source>
</evidence>
<evidence type="ECO:0000256" key="9">
    <source>
        <dbReference type="ARBA" id="ARBA00023235"/>
    </source>
</evidence>
<dbReference type="InterPro" id="IPR011060">
    <property type="entry name" value="RibuloseP-bd_barrel"/>
</dbReference>
<dbReference type="EC" id="5.3.1.16" evidence="5"/>
<sequence>MIKIIPAVDVKNGKCVRLIQGKADQETVYSDDPVAMAGHWDEEGARLIHVVDLDGAFDGVPKNADLIKNIIYNSSVDIQVGGGIRTLEAIETYVNAGVYRVILGTIAQSDPKFVETACKQFPGKITVGIDARDGFVAVKGWLEVSTQKATDLVKQMEPLGVAEFIFTDISRDGMLQGPNLTSVREFADSTKLPVIASGGVGSLKDIANLLALESHGVSGIITGKALYDKTISYKEARKLVEQDAG</sequence>